<reference evidence="8" key="2">
    <citation type="journal article" date="2021" name="Microbiome">
        <title>Successional dynamics and alternative stable states in a saline activated sludge microbial community over 9 years.</title>
        <authorList>
            <person name="Wang Y."/>
            <person name="Ye J."/>
            <person name="Ju F."/>
            <person name="Liu L."/>
            <person name="Boyd J.A."/>
            <person name="Deng Y."/>
            <person name="Parks D.H."/>
            <person name="Jiang X."/>
            <person name="Yin X."/>
            <person name="Woodcroft B.J."/>
            <person name="Tyson G.W."/>
            <person name="Hugenholtz P."/>
            <person name="Polz M.F."/>
            <person name="Zhang T."/>
        </authorList>
    </citation>
    <scope>NUCLEOTIDE SEQUENCE</scope>
    <source>
        <strain evidence="8">HKST-UBA11</strain>
    </source>
</reference>
<accession>A0A955L8R6</accession>
<name>A0A955L8R6_9BACT</name>
<dbReference type="AlphaFoldDB" id="A0A955L8R6"/>
<proteinExistence type="inferred from homology"/>
<evidence type="ECO:0000256" key="6">
    <source>
        <dbReference type="RuleBase" id="RU003815"/>
    </source>
</evidence>
<dbReference type="InterPro" id="IPR023035">
    <property type="entry name" value="Ribosomal_uS9_bac/plastid"/>
</dbReference>
<keyword evidence="3 5" id="KW-0687">Ribonucleoprotein</keyword>
<dbReference type="NCBIfam" id="NF001099">
    <property type="entry name" value="PRK00132.1"/>
    <property type="match status" value="1"/>
</dbReference>
<protein>
    <recommendedName>
        <fullName evidence="4 5">Small ribosomal subunit protein uS9</fullName>
    </recommendedName>
</protein>
<dbReference type="FunFam" id="3.30.230.10:FF:000001">
    <property type="entry name" value="30S ribosomal protein S9"/>
    <property type="match status" value="1"/>
</dbReference>
<dbReference type="InterPro" id="IPR020568">
    <property type="entry name" value="Ribosomal_Su5_D2-typ_SF"/>
</dbReference>
<evidence type="ECO:0000256" key="1">
    <source>
        <dbReference type="ARBA" id="ARBA00005251"/>
    </source>
</evidence>
<dbReference type="EMBL" id="JAGQLH010000045">
    <property type="protein sequence ID" value="MCA9385786.1"/>
    <property type="molecule type" value="Genomic_DNA"/>
</dbReference>
<feature type="compositionally biased region" description="Basic residues" evidence="7">
    <location>
        <begin position="120"/>
        <end position="134"/>
    </location>
</feature>
<dbReference type="Pfam" id="PF00380">
    <property type="entry name" value="Ribosomal_S9"/>
    <property type="match status" value="1"/>
</dbReference>
<evidence type="ECO:0000313" key="9">
    <source>
        <dbReference type="Proteomes" id="UP000754563"/>
    </source>
</evidence>
<evidence type="ECO:0000256" key="5">
    <source>
        <dbReference type="HAMAP-Rule" id="MF_00532"/>
    </source>
</evidence>
<gene>
    <name evidence="5 8" type="primary">rpsI</name>
    <name evidence="8" type="ORF">KC717_04005</name>
</gene>
<dbReference type="InterPro" id="IPR000754">
    <property type="entry name" value="Ribosomal_uS9"/>
</dbReference>
<dbReference type="GO" id="GO:0003735">
    <property type="term" value="F:structural constituent of ribosome"/>
    <property type="evidence" value="ECO:0007669"/>
    <property type="project" value="InterPro"/>
</dbReference>
<evidence type="ECO:0000256" key="4">
    <source>
        <dbReference type="ARBA" id="ARBA00035259"/>
    </source>
</evidence>
<dbReference type="HAMAP" id="MF_00532_B">
    <property type="entry name" value="Ribosomal_uS9_B"/>
    <property type="match status" value="1"/>
</dbReference>
<dbReference type="PANTHER" id="PTHR21569">
    <property type="entry name" value="RIBOSOMAL PROTEIN S9"/>
    <property type="match status" value="1"/>
</dbReference>
<dbReference type="GO" id="GO:0022627">
    <property type="term" value="C:cytosolic small ribosomal subunit"/>
    <property type="evidence" value="ECO:0007669"/>
    <property type="project" value="TreeGrafter"/>
</dbReference>
<feature type="compositionally biased region" description="Basic and acidic residues" evidence="7">
    <location>
        <begin position="105"/>
        <end position="119"/>
    </location>
</feature>
<evidence type="ECO:0000256" key="3">
    <source>
        <dbReference type="ARBA" id="ARBA00023274"/>
    </source>
</evidence>
<dbReference type="Proteomes" id="UP000754563">
    <property type="component" value="Unassembled WGS sequence"/>
</dbReference>
<dbReference type="Gene3D" id="3.30.230.10">
    <property type="match status" value="1"/>
</dbReference>
<dbReference type="GO" id="GO:0006412">
    <property type="term" value="P:translation"/>
    <property type="evidence" value="ECO:0007669"/>
    <property type="project" value="UniProtKB-UniRule"/>
</dbReference>
<feature type="region of interest" description="Disordered" evidence="7">
    <location>
        <begin position="105"/>
        <end position="134"/>
    </location>
</feature>
<dbReference type="SUPFAM" id="SSF54211">
    <property type="entry name" value="Ribosomal protein S5 domain 2-like"/>
    <property type="match status" value="1"/>
</dbReference>
<dbReference type="PANTHER" id="PTHR21569:SF1">
    <property type="entry name" value="SMALL RIBOSOMAL SUBUNIT PROTEIN US9M"/>
    <property type="match status" value="1"/>
</dbReference>
<dbReference type="InterPro" id="IPR014721">
    <property type="entry name" value="Ribsml_uS5_D2-typ_fold_subgr"/>
</dbReference>
<evidence type="ECO:0000256" key="7">
    <source>
        <dbReference type="SAM" id="MobiDB-lite"/>
    </source>
</evidence>
<dbReference type="PROSITE" id="PS00360">
    <property type="entry name" value="RIBOSOMAL_S9"/>
    <property type="match status" value="1"/>
</dbReference>
<keyword evidence="2 5" id="KW-0689">Ribosomal protein</keyword>
<evidence type="ECO:0000256" key="2">
    <source>
        <dbReference type="ARBA" id="ARBA00022980"/>
    </source>
</evidence>
<comment type="caution">
    <text evidence="8">The sequence shown here is derived from an EMBL/GenBank/DDBJ whole genome shotgun (WGS) entry which is preliminary data.</text>
</comment>
<sequence length="134" mass="15061">MAKNNDNEYFYALGRRKTAVATVRLYEGNGKSTVNGMDLEKVYSSPSEKQQLEMPFEVTDTKGKFYFTVKSSGGGISGQLGAIRLGIARALVKYDESLKSELKKKGLMTRDPRMVERKKTGLKKARRAPQFSKR</sequence>
<evidence type="ECO:0000313" key="8">
    <source>
        <dbReference type="EMBL" id="MCA9385786.1"/>
    </source>
</evidence>
<comment type="similarity">
    <text evidence="1 5 6">Belongs to the universal ribosomal protein uS9 family.</text>
</comment>
<dbReference type="InterPro" id="IPR020574">
    <property type="entry name" value="Ribosomal_uS9_CS"/>
</dbReference>
<reference evidence="8" key="1">
    <citation type="submission" date="2020-04" db="EMBL/GenBank/DDBJ databases">
        <authorList>
            <person name="Zhang T."/>
        </authorList>
    </citation>
    <scope>NUCLEOTIDE SEQUENCE</scope>
    <source>
        <strain evidence="8">HKST-UBA11</strain>
    </source>
</reference>
<dbReference type="GO" id="GO:0003723">
    <property type="term" value="F:RNA binding"/>
    <property type="evidence" value="ECO:0007669"/>
    <property type="project" value="TreeGrafter"/>
</dbReference>
<organism evidence="8 9">
    <name type="scientific">Candidatus Dojkabacteria bacterium</name>
    <dbReference type="NCBI Taxonomy" id="2099670"/>
    <lineage>
        <taxon>Bacteria</taxon>
        <taxon>Candidatus Dojkabacteria</taxon>
    </lineage>
</organism>